<feature type="region of interest" description="Disordered" evidence="1">
    <location>
        <begin position="1832"/>
        <end position="1909"/>
    </location>
</feature>
<dbReference type="EMBL" id="BNCQ01000016">
    <property type="protein sequence ID" value="GIM04447.1"/>
    <property type="molecule type" value="Genomic_DNA"/>
</dbReference>
<feature type="region of interest" description="Disordered" evidence="1">
    <location>
        <begin position="1399"/>
        <end position="1421"/>
    </location>
</feature>
<feature type="compositionally biased region" description="Polar residues" evidence="1">
    <location>
        <begin position="720"/>
        <end position="737"/>
    </location>
</feature>
<feature type="compositionally biased region" description="Gly residues" evidence="1">
    <location>
        <begin position="1622"/>
        <end position="1640"/>
    </location>
</feature>
<reference evidence="3" key="1">
    <citation type="journal article" date="2021" name="Proc. Natl. Acad. Sci. U.S.A.">
        <title>Three genomes in the algal genus Volvox reveal the fate of a haploid sex-determining region after a transition to homothallism.</title>
        <authorList>
            <person name="Yamamoto K."/>
            <person name="Hamaji T."/>
            <person name="Kawai-Toyooka H."/>
            <person name="Matsuzaki R."/>
            <person name="Takahashi F."/>
            <person name="Nishimura Y."/>
            <person name="Kawachi M."/>
            <person name="Noguchi H."/>
            <person name="Minakuchi Y."/>
            <person name="Umen J.G."/>
            <person name="Toyoda A."/>
            <person name="Nozaki H."/>
        </authorList>
    </citation>
    <scope>NUCLEOTIDE SEQUENCE</scope>
    <source>
        <strain evidence="3">NIES-3785</strain>
        <strain evidence="2">NIES-3786</strain>
    </source>
</reference>
<evidence type="ECO:0000256" key="1">
    <source>
        <dbReference type="SAM" id="MobiDB-lite"/>
    </source>
</evidence>
<dbReference type="EMBL" id="BNCP01000034">
    <property type="protein sequence ID" value="GIL85965.1"/>
    <property type="molecule type" value="Genomic_DNA"/>
</dbReference>
<feature type="region of interest" description="Disordered" evidence="1">
    <location>
        <begin position="304"/>
        <end position="324"/>
    </location>
</feature>
<feature type="compositionally biased region" description="Polar residues" evidence="1">
    <location>
        <begin position="522"/>
        <end position="536"/>
    </location>
</feature>
<feature type="region of interest" description="Disordered" evidence="1">
    <location>
        <begin position="853"/>
        <end position="921"/>
    </location>
</feature>
<feature type="compositionally biased region" description="Low complexity" evidence="1">
    <location>
        <begin position="908"/>
        <end position="921"/>
    </location>
</feature>
<evidence type="ECO:0000313" key="3">
    <source>
        <dbReference type="EMBL" id="GIM04447.1"/>
    </source>
</evidence>
<keyword evidence="5" id="KW-1185">Reference proteome</keyword>
<feature type="region of interest" description="Disordered" evidence="1">
    <location>
        <begin position="1433"/>
        <end position="1464"/>
    </location>
</feature>
<feature type="compositionally biased region" description="Gly residues" evidence="1">
    <location>
        <begin position="1201"/>
        <end position="1216"/>
    </location>
</feature>
<feature type="compositionally biased region" description="Low complexity" evidence="1">
    <location>
        <begin position="149"/>
        <end position="165"/>
    </location>
</feature>
<feature type="region of interest" description="Disordered" evidence="1">
    <location>
        <begin position="1598"/>
        <end position="1643"/>
    </location>
</feature>
<evidence type="ECO:0000313" key="2">
    <source>
        <dbReference type="EMBL" id="GIL85965.1"/>
    </source>
</evidence>
<accession>A0A8J4GCN5</accession>
<sequence length="1909" mass="189445">MISSNQEAPAFRSSAIARELERIRAKRRLLETVAKVAPTSAGTAITPLQQQTASATKGDVDPVNRNAKIKANARKLLDQLQAADTSLGDTAHNLKLLFAKQALRALTDRQAVVVAEAQQRKLDKLQERLVEEHRRQQQQNHAYVVQMQLQGQQQAPSQAQLLAQTPPVPTPSPASAKQLSPKRLERGKSPPSWHRSRSRRDRRRSSSRRSPSPPTLEKQKRSDEDYGSFLNGYSYESDAQRSDAVHVRDSWGSSPRGRDRNAHGSRSRGAHYREPRLAGPTEAGARGAVSAQALSALLAGLQSHGVNLTSGPPPPPPPQQQVTTEQTNLMNNGEVAREAAGAALHSGGSAAKGSDSAAAEQQYVLLPDGTVGLVHTIVKPAVLQPKITAGGQMPPTPPHAVPLVLLQPGGPGAAGGGAAATTIAPWHTSYPYTTLGPPPPPPPAAPYYPSSPLGLYGTQTQYSYPPSLYGVHSPISPSPYSIQTSASTGPAAMTPSLSPPPLYMSLYPGADGAYYRHHPRHQQQNQDSQIPSSTVAGTAAHAQDPQSHHPYAPYRTDSSLAGHQRSGVGQLTTAASHLGRDVDTLGGNVRHSVSSLSSDPYGNLAGSVLIGNPTEDGAGGGGGGGGRIGGIGVSGVSRASPQPPQQQAAAVASPSSPHQQTSSSGMPSSGTDTPPGNVPGGSGVYSGGRYHHRHSHSGAESLRSLPSNSGGSTRGGPGSVSISQQYEATLASPSLRGSLQDLDSPASLRDMPRRASGSISLSPLRGGARGGGVHGSLDSGPHFVSGTGDGGGDYGGGSGSGATRRRPSPLLVASVATDRGSDANMPPAVPLGSSGSSSGGSIVLRVTAAGSVPAQLPQGGTEPSSGMGSGAGTGGGDEPSLLLRTLDLGSASMQRSKLSDDQAETPTSRKPSLTSPWSSSGPSDAIISASGGLNLGGYGGHSGGGSPAAAAATFPSTRDLLSDVASRPPLYGTSLPYGTAGLYDRYAAGGFYGATGGMYSPSPLYGASPTIGSSFGGFDVSGGSGSLLDRGASGGSGGGGLGTGAIIGAGGSPSAAPRSPSTDSLRSAGTGVRAYAGAVSPAAAAQGGQTALSTATSDLMGTSAALALTAAILEGSPASAAANSIIAGSTVGLSAAAVYGLGQLGLNHLHPTAAVLSSMPSATGVIPSAANPGNAPPPSAVAGLDRPLSMNRVAQVSENGSGAGGPGTRGGIGSGPQGISVANAASAAVAARLSHGSNLDNMFSPRARSRVQLMGNDDFTDAFFPSSSNFSGANPQSLVTNGQLLPPQVASTGSMRLTAATLNAQQQQLQQQLQQLQQQGPTSPAQPSPSRLGSVRSPASGASGGSGSAAAVNIPAGATDIGGLQSMVPTLQLPPRATSRMLAGPVSVAAAVAAAPQLQHGGGAGSGTSGPSSETASPTRMEHLSDLRDIDAEQSLSGRSGRSALSEVAAGGGTTTAASGSSVERISGVPVVEHHRDGGSDPAAYAGLIGGQPFDTMADVGVGVGGSGFGGAYGSSTVYVTGGTAPVAVQQPQQGLPPLLELLSNSPFAATASPSGSAGLSPLGFGGGSTPLERSADSFVRIGSMPFSGAASPMATNNPIELLGSPTKHPQGQISAVMTRGSSGGASSAGGGASIGGGGSSRSAVSATISAALPQVQPPAPGPLQNTATSMANPQLQATPAGLTVPGPQSQPHQAQQHLGGMSFRMSSTGGTGAVSPQALGTAVISTVVAPASPAVAAAAVSGPAGPVSPSGNAVGRTTSMHSMPTTAKPLPAAGASGKVLSPSASRSARSSAASPAAMPASPSQRGVAASVGGSGGRTGATAILNRVLAGRGEFDSDDDDDSGVGTDGMSSFSMSLRRDPSSGLQRPSSLVPAAGTPTGPRVSAGTVLSPGRGTLTAANNAHDDEFNF</sequence>
<dbReference type="OrthoDB" id="553364at2759"/>
<feature type="region of interest" description="Disordered" evidence="1">
    <location>
        <begin position="513"/>
        <end position="571"/>
    </location>
</feature>
<feature type="region of interest" description="Disordered" evidence="1">
    <location>
        <begin position="818"/>
        <end position="837"/>
    </location>
</feature>
<feature type="region of interest" description="Disordered" evidence="1">
    <location>
        <begin position="1197"/>
        <end position="1216"/>
    </location>
</feature>
<feature type="compositionally biased region" description="Low complexity" evidence="1">
    <location>
        <begin position="634"/>
        <end position="664"/>
    </location>
</feature>
<name>A0A8J4GCN5_9CHLO</name>
<dbReference type="Proteomes" id="UP000747110">
    <property type="component" value="Unassembled WGS sequence"/>
</dbReference>
<gene>
    <name evidence="2" type="ORF">Vretifemale_14487</name>
    <name evidence="3" type="ORF">Vretimale_8959</name>
</gene>
<organism evidence="3 4">
    <name type="scientific">Volvox reticuliferus</name>
    <dbReference type="NCBI Taxonomy" id="1737510"/>
    <lineage>
        <taxon>Eukaryota</taxon>
        <taxon>Viridiplantae</taxon>
        <taxon>Chlorophyta</taxon>
        <taxon>core chlorophytes</taxon>
        <taxon>Chlorophyceae</taxon>
        <taxon>CS clade</taxon>
        <taxon>Chlamydomonadales</taxon>
        <taxon>Volvocaceae</taxon>
        <taxon>Volvox</taxon>
    </lineage>
</organism>
<feature type="compositionally biased region" description="Polar residues" evidence="1">
    <location>
        <begin position="556"/>
        <end position="571"/>
    </location>
</feature>
<feature type="compositionally biased region" description="Low complexity" evidence="1">
    <location>
        <begin position="1435"/>
        <end position="1446"/>
    </location>
</feature>
<feature type="region of interest" description="Disordered" evidence="1">
    <location>
        <begin position="1740"/>
        <end position="1820"/>
    </location>
</feature>
<feature type="compositionally biased region" description="Basic residues" evidence="1">
    <location>
        <begin position="194"/>
        <end position="207"/>
    </location>
</feature>
<proteinExistence type="predicted"/>
<feature type="compositionally biased region" description="Low complexity" evidence="1">
    <location>
        <begin position="1409"/>
        <end position="1419"/>
    </location>
</feature>
<feature type="compositionally biased region" description="Gly residues" evidence="1">
    <location>
        <begin position="787"/>
        <end position="800"/>
    </location>
</feature>
<feature type="compositionally biased region" description="Polar residues" evidence="1">
    <location>
        <begin position="1320"/>
        <end position="1331"/>
    </location>
</feature>
<feature type="region of interest" description="Disordered" evidence="1">
    <location>
        <begin position="615"/>
        <end position="808"/>
    </location>
</feature>
<feature type="compositionally biased region" description="Low complexity" evidence="1">
    <location>
        <begin position="1310"/>
        <end position="1319"/>
    </location>
</feature>
<feature type="compositionally biased region" description="Polar residues" evidence="1">
    <location>
        <begin position="1756"/>
        <end position="1766"/>
    </location>
</feature>
<feature type="region of interest" description="Disordered" evidence="1">
    <location>
        <begin position="149"/>
        <end position="286"/>
    </location>
</feature>
<feature type="compositionally biased region" description="Gly residues" evidence="1">
    <location>
        <begin position="867"/>
        <end position="877"/>
    </location>
</feature>
<feature type="compositionally biased region" description="Gly residues" evidence="1">
    <location>
        <begin position="617"/>
        <end position="633"/>
    </location>
</feature>
<feature type="compositionally biased region" description="Low complexity" evidence="1">
    <location>
        <begin position="1740"/>
        <end position="1752"/>
    </location>
</feature>
<feature type="region of interest" description="Disordered" evidence="1">
    <location>
        <begin position="1310"/>
        <end position="1349"/>
    </location>
</feature>
<protein>
    <submittedName>
        <fullName evidence="3">Uncharacterized protein</fullName>
    </submittedName>
</protein>
<dbReference type="Proteomes" id="UP000722791">
    <property type="component" value="Unassembled WGS sequence"/>
</dbReference>
<evidence type="ECO:0000313" key="5">
    <source>
        <dbReference type="Proteomes" id="UP000747110"/>
    </source>
</evidence>
<feature type="compositionally biased region" description="Low complexity" evidence="1">
    <location>
        <begin position="1782"/>
        <end position="1812"/>
    </location>
</feature>
<comment type="caution">
    <text evidence="3">The sequence shown here is derived from an EMBL/GenBank/DDBJ whole genome shotgun (WGS) entry which is preliminary data.</text>
</comment>
<feature type="compositionally biased region" description="Polar residues" evidence="1">
    <location>
        <begin position="665"/>
        <end position="674"/>
    </location>
</feature>
<evidence type="ECO:0000313" key="4">
    <source>
        <dbReference type="Proteomes" id="UP000722791"/>
    </source>
</evidence>
<feature type="compositionally biased region" description="Basic and acidic residues" evidence="1">
    <location>
        <begin position="238"/>
        <end position="249"/>
    </location>
</feature>